<evidence type="ECO:0000256" key="2">
    <source>
        <dbReference type="ARBA" id="ARBA00023239"/>
    </source>
</evidence>
<dbReference type="GO" id="GO:0006099">
    <property type="term" value="P:tricarboxylic acid cycle"/>
    <property type="evidence" value="ECO:0007669"/>
    <property type="project" value="InterPro"/>
</dbReference>
<sequence>MAYFIDRKNLQKKSLDRKIPTTMATQHPDNAAPPYWKGNQDPFISTLDEIEECYRSYIDIGCQEYMWDWEGKYVDEGVVEKLFSTYYDYFKDNQIGKDIFLTFRLPNIWYEKEYRIARAYIGILTFEDLARDLHLKTPPVFEVILPMTDEGQKMLYLQQTFRKIAKLKNQVFDEEGTVKDSSYLQVIPLVEGVSELTASRKILHDYVDLHDREYSTKPLYLRPFIARSDPALNAGIVPATIAAKVALSEYYKFEEETGIPVFPIMGVGSLPFRGGLSPWNVPHFIEEYPGVRTVTVQSAFRYDYPQEDVREAITLLNRSLPGAVPLAYTPEEVKAGERLAEIFSDHYRKTIEEVADVINRVSSRIPPRRERKLHIGLFGYSRGIGQKQLPRAIGFTASLYSLGIPPELIGTGRGIAQAIREGLGDHLSLFYRRLKDDMQDAGNFLNKENLEFLAAEDQAWRTVKEDIDLIEDFFKITLGPVTIEHYLHRNFVSSIYFLMQEEKDFSEYLLNAATLRRSLG</sequence>
<dbReference type="EC" id="4.1.1.31" evidence="4"/>
<dbReference type="InterPro" id="IPR015813">
    <property type="entry name" value="Pyrv/PenolPyrv_kinase-like_dom"/>
</dbReference>
<keyword evidence="3" id="KW-0120">Carbon dioxide fixation</keyword>
<dbReference type="Pfam" id="PF14010">
    <property type="entry name" value="PEPcase_2"/>
    <property type="match status" value="1"/>
</dbReference>
<accession>C6HVN3</accession>
<evidence type="ECO:0000256" key="4">
    <source>
        <dbReference type="NCBIfam" id="TIGR02751"/>
    </source>
</evidence>
<evidence type="ECO:0000313" key="6">
    <source>
        <dbReference type="Proteomes" id="UP000009374"/>
    </source>
</evidence>
<evidence type="ECO:0000256" key="1">
    <source>
        <dbReference type="ARBA" id="ARBA00022842"/>
    </source>
</evidence>
<name>C6HVN3_9BACT</name>
<keyword evidence="1" id="KW-0460">Magnesium</keyword>
<dbReference type="InterPro" id="IPR007566">
    <property type="entry name" value="PEP_COase_arc-type"/>
</dbReference>
<dbReference type="SUPFAM" id="SSF51621">
    <property type="entry name" value="Phosphoenolpyruvate/pyruvate domain"/>
    <property type="match status" value="1"/>
</dbReference>
<proteinExistence type="inferred from homology"/>
<reference evidence="5 6" key="1">
    <citation type="journal article" date="2009" name="Appl. Environ. Microbiol.">
        <title>Community genomic and proteomic analyses of chemoautotrophic iron-oxidizing "Leptospirillum rubarum" (Group II) and "Leptospirillum ferrodiazotrophum" (Group III) bacteria in acid mine drainage biofilms.</title>
        <authorList>
            <person name="Goltsman D.S."/>
            <person name="Denef V.J."/>
            <person name="Singer S.W."/>
            <person name="VerBerkmoes N.C."/>
            <person name="Lefsrud M."/>
            <person name="Mueller R.S."/>
            <person name="Dick G.J."/>
            <person name="Sun C.L."/>
            <person name="Wheeler K.E."/>
            <person name="Zemla A."/>
            <person name="Baker B.J."/>
            <person name="Hauser L."/>
            <person name="Land M."/>
            <person name="Shah M.B."/>
            <person name="Thelen M.P."/>
            <person name="Hettich R.L."/>
            <person name="Banfield J.F."/>
        </authorList>
    </citation>
    <scope>NUCLEOTIDE SEQUENCE [LARGE SCALE GENOMIC DNA]</scope>
</reference>
<dbReference type="GO" id="GO:0015977">
    <property type="term" value="P:carbon fixation"/>
    <property type="evidence" value="ECO:0007669"/>
    <property type="project" value="UniProtKB-KW"/>
</dbReference>
<keyword evidence="2" id="KW-0456">Lyase</keyword>
<dbReference type="NCBIfam" id="TIGR02751">
    <property type="entry name" value="PEPCase_arch"/>
    <property type="match status" value="1"/>
</dbReference>
<dbReference type="HAMAP" id="MF_01904">
    <property type="entry name" value="PEPcase_type2"/>
    <property type="match status" value="1"/>
</dbReference>
<gene>
    <name evidence="5" type="ORF">UBAL3_79520051</name>
</gene>
<dbReference type="GO" id="GO:0008964">
    <property type="term" value="F:phosphoenolpyruvate carboxylase activity"/>
    <property type="evidence" value="ECO:0007669"/>
    <property type="project" value="UniProtKB-UniRule"/>
</dbReference>
<dbReference type="EMBL" id="GG693865">
    <property type="protein sequence ID" value="EES53330.1"/>
    <property type="molecule type" value="Genomic_DNA"/>
</dbReference>
<dbReference type="AlphaFoldDB" id="C6HVN3"/>
<dbReference type="Proteomes" id="UP000009374">
    <property type="component" value="Unassembled WGS sequence"/>
</dbReference>
<evidence type="ECO:0000313" key="5">
    <source>
        <dbReference type="EMBL" id="EES53330.1"/>
    </source>
</evidence>
<protein>
    <recommendedName>
        <fullName evidence="4">Phosphoenolpyruvate carboxylase</fullName>
        <ecNumber evidence="4">4.1.1.31</ecNumber>
    </recommendedName>
</protein>
<organism evidence="5 6">
    <name type="scientific">Leptospirillum ferrodiazotrophum</name>
    <dbReference type="NCBI Taxonomy" id="412449"/>
    <lineage>
        <taxon>Bacteria</taxon>
        <taxon>Pseudomonadati</taxon>
        <taxon>Nitrospirota</taxon>
        <taxon>Nitrospiria</taxon>
        <taxon>Nitrospirales</taxon>
        <taxon>Nitrospiraceae</taxon>
        <taxon>Leptospirillum</taxon>
    </lineage>
</organism>
<keyword evidence="6" id="KW-1185">Reference proteome</keyword>
<keyword evidence="5" id="KW-0670">Pyruvate</keyword>
<dbReference type="PIRSF" id="PIRSF006677">
    <property type="entry name" value="UCP006677"/>
    <property type="match status" value="1"/>
</dbReference>
<evidence type="ECO:0000256" key="3">
    <source>
        <dbReference type="ARBA" id="ARBA00023300"/>
    </source>
</evidence>